<proteinExistence type="predicted"/>
<dbReference type="InterPro" id="IPR011009">
    <property type="entry name" value="Kinase-like_dom_sf"/>
</dbReference>
<evidence type="ECO:0000313" key="1">
    <source>
        <dbReference type="EMBL" id="UVI30474.1"/>
    </source>
</evidence>
<keyword evidence="2" id="KW-1185">Reference proteome</keyword>
<reference evidence="1" key="1">
    <citation type="submission" date="2022-01" db="EMBL/GenBank/DDBJ databases">
        <title>Paenibacillus spongiae sp. nov., isolated from marine sponge.</title>
        <authorList>
            <person name="Li Z."/>
            <person name="Zhang M."/>
        </authorList>
    </citation>
    <scope>NUCLEOTIDE SEQUENCE</scope>
    <source>
        <strain evidence="1">PHS-Z3</strain>
    </source>
</reference>
<gene>
    <name evidence="1" type="ORF">L1F29_00855</name>
</gene>
<name>A0ABY5S987_9BACL</name>
<sequence>MDIKAAELKVAEWAKRCGQALGLRGSEIEAAYIWNPGGFVNQSYRVSDGDTVRYVKFAQEERAACLQQWALISGHLAERYHAPRLVREVTQEVIPGYPYGLVFEYLEAKPLSDIADPIPMIPKVLQLLHQLHRDEQIRQTIPSGEAAQTCAEALIDEYITRFEGDLEGIRAGRHALTFVRDQTIEWFEAEIAALRRLAGELPCFRKQASDVTHNDINWQNILANDNRDLWLIDWDNLKANGDAAMDYSVLLWPLYGKWEWPVWREKVIDLAGEEVYERMELYFRAKLFDDVIDVLADYVEAEDMPEVREKTQQRAKEIHLRAYPEYRKLYVP</sequence>
<dbReference type="SUPFAM" id="SSF56112">
    <property type="entry name" value="Protein kinase-like (PK-like)"/>
    <property type="match status" value="1"/>
</dbReference>
<dbReference type="Gene3D" id="3.90.1200.10">
    <property type="match status" value="1"/>
</dbReference>
<protein>
    <submittedName>
        <fullName evidence="1">Aminoglycoside phosphotransferase family protein</fullName>
    </submittedName>
</protein>
<organism evidence="1 2">
    <name type="scientific">Paenibacillus spongiae</name>
    <dbReference type="NCBI Taxonomy" id="2909671"/>
    <lineage>
        <taxon>Bacteria</taxon>
        <taxon>Bacillati</taxon>
        <taxon>Bacillota</taxon>
        <taxon>Bacilli</taxon>
        <taxon>Bacillales</taxon>
        <taxon>Paenibacillaceae</taxon>
        <taxon>Paenibacillus</taxon>
    </lineage>
</organism>
<dbReference type="Proteomes" id="UP001057877">
    <property type="component" value="Chromosome"/>
</dbReference>
<dbReference type="EMBL" id="CP091430">
    <property type="protein sequence ID" value="UVI30474.1"/>
    <property type="molecule type" value="Genomic_DNA"/>
</dbReference>
<dbReference type="RefSeq" id="WP_258386538.1">
    <property type="nucleotide sequence ID" value="NZ_CP091430.1"/>
</dbReference>
<evidence type="ECO:0000313" key="2">
    <source>
        <dbReference type="Proteomes" id="UP001057877"/>
    </source>
</evidence>
<accession>A0ABY5S987</accession>